<dbReference type="InterPro" id="IPR045584">
    <property type="entry name" value="Pilin-like"/>
</dbReference>
<keyword evidence="4" id="KW-0488">Methylation</keyword>
<dbReference type="GO" id="GO:0015628">
    <property type="term" value="P:protein secretion by the type II secretion system"/>
    <property type="evidence" value="ECO:0007669"/>
    <property type="project" value="InterPro"/>
</dbReference>
<dbReference type="SUPFAM" id="SSF54523">
    <property type="entry name" value="Pili subunits"/>
    <property type="match status" value="1"/>
</dbReference>
<proteinExistence type="inferred from homology"/>
<keyword evidence="6 11" id="KW-0812">Transmembrane</keyword>
<evidence type="ECO:0000313" key="13">
    <source>
        <dbReference type="EMBL" id="RWX45263.1"/>
    </source>
</evidence>
<accession>A0A444IWM9</accession>
<sequence length="189" mass="21027">MLLKDSLSGCLFGKQSERGLSLVELMTTLAIFGALSAIAVPGHFTTRPRRRLKAATREQYGALQQARLMAVSNRLPVRVCFDENSRSYSWDTFDVGNADANKKVCDSSEKTFDLKKYEDIAFGCTGAKKNWNSDPISQASYITFSPTGTANSRTVYLQNIEDPSECFAVTSQVSGALKVRWFDGKKWKK</sequence>
<evidence type="ECO:0000256" key="1">
    <source>
        <dbReference type="ARBA" id="ARBA00004377"/>
    </source>
</evidence>
<dbReference type="Proteomes" id="UP000287853">
    <property type="component" value="Unassembled WGS sequence"/>
</dbReference>
<keyword evidence="7 11" id="KW-1133">Transmembrane helix</keyword>
<dbReference type="EMBL" id="MTKO01000081">
    <property type="protein sequence ID" value="RWX45263.1"/>
    <property type="molecule type" value="Genomic_DNA"/>
</dbReference>
<evidence type="ECO:0000256" key="8">
    <source>
        <dbReference type="ARBA" id="ARBA00023136"/>
    </source>
</evidence>
<dbReference type="GO" id="GO:0005886">
    <property type="term" value="C:plasma membrane"/>
    <property type="evidence" value="ECO:0007669"/>
    <property type="project" value="UniProtKB-SubCell"/>
</dbReference>
<evidence type="ECO:0000256" key="2">
    <source>
        <dbReference type="ARBA" id="ARBA00021549"/>
    </source>
</evidence>
<keyword evidence="14" id="KW-1185">Reference proteome</keyword>
<reference evidence="13 14" key="1">
    <citation type="submission" date="2017-01" db="EMBL/GenBank/DDBJ databases">
        <title>The cable genome- insights into the physiology and evolution of filamentous bacteria capable of sulfide oxidation via long distance electron transfer.</title>
        <authorList>
            <person name="Schreiber L."/>
            <person name="Bjerg J.T."/>
            <person name="Boggild A."/>
            <person name="Van De Vossenberg J."/>
            <person name="Meysman F."/>
            <person name="Nielsen L.P."/>
            <person name="Schramm A."/>
            <person name="Kjeldsen K.U."/>
        </authorList>
    </citation>
    <scope>NUCLEOTIDE SEQUENCE [LARGE SCALE GENOMIC DNA]</scope>
    <source>
        <strain evidence="13">MCF</strain>
    </source>
</reference>
<evidence type="ECO:0000256" key="9">
    <source>
        <dbReference type="ARBA" id="ARBA00025772"/>
    </source>
</evidence>
<comment type="caution">
    <text evidence="13">The sequence shown here is derived from an EMBL/GenBank/DDBJ whole genome shotgun (WGS) entry which is preliminary data.</text>
</comment>
<name>A0A444IWM9_9BACT</name>
<dbReference type="Gene3D" id="3.55.40.10">
    <property type="entry name" value="minor pseudopilin epsh domain"/>
    <property type="match status" value="1"/>
</dbReference>
<evidence type="ECO:0000256" key="4">
    <source>
        <dbReference type="ARBA" id="ARBA00022481"/>
    </source>
</evidence>
<evidence type="ECO:0000256" key="5">
    <source>
        <dbReference type="ARBA" id="ARBA00022519"/>
    </source>
</evidence>
<dbReference type="GO" id="GO:0015627">
    <property type="term" value="C:type II protein secretion system complex"/>
    <property type="evidence" value="ECO:0007669"/>
    <property type="project" value="InterPro"/>
</dbReference>
<comment type="similarity">
    <text evidence="9">Belongs to the GSP H family.</text>
</comment>
<evidence type="ECO:0000256" key="10">
    <source>
        <dbReference type="ARBA" id="ARBA00030775"/>
    </source>
</evidence>
<evidence type="ECO:0000256" key="3">
    <source>
        <dbReference type="ARBA" id="ARBA00022475"/>
    </source>
</evidence>
<evidence type="ECO:0000256" key="6">
    <source>
        <dbReference type="ARBA" id="ARBA00022692"/>
    </source>
</evidence>
<evidence type="ECO:0000313" key="14">
    <source>
        <dbReference type="Proteomes" id="UP000287853"/>
    </source>
</evidence>
<feature type="transmembrane region" description="Helical" evidence="11">
    <location>
        <begin position="20"/>
        <end position="44"/>
    </location>
</feature>
<dbReference type="NCBIfam" id="TIGR02532">
    <property type="entry name" value="IV_pilin_GFxxxE"/>
    <property type="match status" value="1"/>
</dbReference>
<dbReference type="AlphaFoldDB" id="A0A444IWM9"/>
<keyword evidence="8 11" id="KW-0472">Membrane</keyword>
<gene>
    <name evidence="13" type="ORF">H206_00841</name>
</gene>
<organism evidence="13 14">
    <name type="scientific">Candidatus Electrothrix aarhusensis</name>
    <dbReference type="NCBI Taxonomy" id="1859131"/>
    <lineage>
        <taxon>Bacteria</taxon>
        <taxon>Pseudomonadati</taxon>
        <taxon>Thermodesulfobacteriota</taxon>
        <taxon>Desulfobulbia</taxon>
        <taxon>Desulfobulbales</taxon>
        <taxon>Desulfobulbaceae</taxon>
        <taxon>Candidatus Electrothrix</taxon>
    </lineage>
</organism>
<feature type="domain" description="General secretion pathway GspH" evidence="12">
    <location>
        <begin position="55"/>
        <end position="165"/>
    </location>
</feature>
<dbReference type="InterPro" id="IPR022346">
    <property type="entry name" value="T2SS_GspH"/>
</dbReference>
<evidence type="ECO:0000256" key="11">
    <source>
        <dbReference type="SAM" id="Phobius"/>
    </source>
</evidence>
<dbReference type="PROSITE" id="PS00409">
    <property type="entry name" value="PROKAR_NTER_METHYL"/>
    <property type="match status" value="1"/>
</dbReference>
<keyword evidence="3" id="KW-1003">Cell membrane</keyword>
<dbReference type="Pfam" id="PF12019">
    <property type="entry name" value="GspH"/>
    <property type="match status" value="1"/>
</dbReference>
<evidence type="ECO:0000256" key="7">
    <source>
        <dbReference type="ARBA" id="ARBA00022989"/>
    </source>
</evidence>
<dbReference type="Pfam" id="PF07963">
    <property type="entry name" value="N_methyl"/>
    <property type="match status" value="1"/>
</dbReference>
<evidence type="ECO:0000259" key="12">
    <source>
        <dbReference type="Pfam" id="PF12019"/>
    </source>
</evidence>
<comment type="subcellular location">
    <subcellularLocation>
        <location evidence="1">Cell inner membrane</location>
        <topology evidence="1">Single-pass membrane protein</topology>
    </subcellularLocation>
</comment>
<dbReference type="InterPro" id="IPR012902">
    <property type="entry name" value="N_methyl_site"/>
</dbReference>
<keyword evidence="5" id="KW-0997">Cell inner membrane</keyword>
<protein>
    <recommendedName>
        <fullName evidence="2">Type II secretion system protein H</fullName>
    </recommendedName>
    <alternativeName>
        <fullName evidence="10">General secretion pathway protein H</fullName>
    </alternativeName>
</protein>